<accession>A0ABT1QCM5</accession>
<proteinExistence type="predicted"/>
<protein>
    <submittedName>
        <fullName evidence="1">Uncharacterized protein</fullName>
    </submittedName>
</protein>
<gene>
    <name evidence="1" type="ORF">NOF53_12695</name>
</gene>
<reference evidence="1 2" key="1">
    <citation type="submission" date="2022-07" db="EMBL/GenBank/DDBJ databases">
        <title>Degradation activity of malathion, p-nitrophenol and potential low-temperature adaptation strategy of Rhodococcus sp. FXJ9.536.</title>
        <authorList>
            <person name="Huang J."/>
            <person name="Huang Y."/>
        </authorList>
    </citation>
    <scope>NUCLEOTIDE SEQUENCE [LARGE SCALE GENOMIC DNA]</scope>
    <source>
        <strain evidence="1 2">FXJ9.536</strain>
    </source>
</reference>
<organism evidence="1 2">
    <name type="scientific">Rhodococcus tibetensis</name>
    <dbReference type="NCBI Taxonomy" id="2965064"/>
    <lineage>
        <taxon>Bacteria</taxon>
        <taxon>Bacillati</taxon>
        <taxon>Actinomycetota</taxon>
        <taxon>Actinomycetes</taxon>
        <taxon>Mycobacteriales</taxon>
        <taxon>Nocardiaceae</taxon>
        <taxon>Rhodococcus</taxon>
    </lineage>
</organism>
<comment type="caution">
    <text evidence="1">The sequence shown here is derived from an EMBL/GenBank/DDBJ whole genome shotgun (WGS) entry which is preliminary data.</text>
</comment>
<evidence type="ECO:0000313" key="1">
    <source>
        <dbReference type="EMBL" id="MCQ4120018.1"/>
    </source>
</evidence>
<dbReference type="EMBL" id="JANFQF010000009">
    <property type="protein sequence ID" value="MCQ4120018.1"/>
    <property type="molecule type" value="Genomic_DNA"/>
</dbReference>
<keyword evidence="2" id="KW-1185">Reference proteome</keyword>
<dbReference type="Proteomes" id="UP001524501">
    <property type="component" value="Unassembled WGS sequence"/>
</dbReference>
<name>A0ABT1QCM5_9NOCA</name>
<sequence>MDEMSGWVMAEFRSICLIDDSQADPAYPGVTSAEDVDDYLPPPDPPEGFDLLAAAPGVVTVVTTVMRGRVHLTVQVLVSEPIELAFGNWETVEIGFRALSA</sequence>
<dbReference type="RefSeq" id="WP_255968744.1">
    <property type="nucleotide sequence ID" value="NZ_JANFQF010000009.1"/>
</dbReference>
<evidence type="ECO:0000313" key="2">
    <source>
        <dbReference type="Proteomes" id="UP001524501"/>
    </source>
</evidence>